<sequence>MAFSLLVWLDLTASYLLTKCSTYSTNRFWQSLFIVILLKVMRTSLPVSSLFPKE</sequence>
<protein>
    <submittedName>
        <fullName evidence="1">Uncharacterized protein</fullName>
    </submittedName>
</protein>
<name>A0A1M5F0H7_9BACE</name>
<evidence type="ECO:0000313" key="2">
    <source>
        <dbReference type="Proteomes" id="UP000184436"/>
    </source>
</evidence>
<dbReference type="AlphaFoldDB" id="A0A1M5F0H7"/>
<organism evidence="1 2">
    <name type="scientific">Bacteroides faecichinchillae</name>
    <dbReference type="NCBI Taxonomy" id="871325"/>
    <lineage>
        <taxon>Bacteria</taxon>
        <taxon>Pseudomonadati</taxon>
        <taxon>Bacteroidota</taxon>
        <taxon>Bacteroidia</taxon>
        <taxon>Bacteroidales</taxon>
        <taxon>Bacteroidaceae</taxon>
        <taxon>Bacteroides</taxon>
    </lineage>
</organism>
<reference evidence="1 2" key="1">
    <citation type="submission" date="2016-11" db="EMBL/GenBank/DDBJ databases">
        <authorList>
            <person name="Jaros S."/>
            <person name="Januszkiewicz K."/>
            <person name="Wedrychowicz H."/>
        </authorList>
    </citation>
    <scope>NUCLEOTIDE SEQUENCE [LARGE SCALE GENOMIC DNA]</scope>
    <source>
        <strain evidence="1 2">DSM 26883</strain>
    </source>
</reference>
<accession>A0A1M5F0H7</accession>
<proteinExistence type="predicted"/>
<dbReference type="EMBL" id="FQVD01000040">
    <property type="protein sequence ID" value="SHF84918.1"/>
    <property type="molecule type" value="Genomic_DNA"/>
</dbReference>
<gene>
    <name evidence="1" type="ORF">SAMN05444349_1409</name>
</gene>
<dbReference type="Proteomes" id="UP000184436">
    <property type="component" value="Unassembled WGS sequence"/>
</dbReference>
<evidence type="ECO:0000313" key="1">
    <source>
        <dbReference type="EMBL" id="SHF84918.1"/>
    </source>
</evidence>
<keyword evidence="2" id="KW-1185">Reference proteome</keyword>